<dbReference type="GO" id="GO:0004803">
    <property type="term" value="F:transposase activity"/>
    <property type="evidence" value="ECO:0007669"/>
    <property type="project" value="InterPro"/>
</dbReference>
<dbReference type="KEGG" id="rhoz:GXP67_12625"/>
<protein>
    <recommendedName>
        <fullName evidence="3">Transposase IS200-like domain-containing protein</fullName>
    </recommendedName>
</protein>
<proteinExistence type="predicted"/>
<dbReference type="SUPFAM" id="SSF143422">
    <property type="entry name" value="Transposase IS200-like"/>
    <property type="match status" value="1"/>
</dbReference>
<dbReference type="EMBL" id="CP048222">
    <property type="protein sequence ID" value="QHT71999.1"/>
    <property type="molecule type" value="Genomic_DNA"/>
</dbReference>
<dbReference type="GO" id="GO:0006313">
    <property type="term" value="P:DNA transposition"/>
    <property type="evidence" value="ECO:0007669"/>
    <property type="project" value="InterPro"/>
</dbReference>
<dbReference type="InterPro" id="IPR036515">
    <property type="entry name" value="Transposase_17_sf"/>
</dbReference>
<sequence length="39" mass="4478">MCGWGYFVATLGNVTDEVIIEYIQNQDSTETEDDFTFPQ</sequence>
<accession>A0A6C0GUT8</accession>
<evidence type="ECO:0000313" key="2">
    <source>
        <dbReference type="Proteomes" id="UP000480178"/>
    </source>
</evidence>
<evidence type="ECO:0008006" key="3">
    <source>
        <dbReference type="Google" id="ProtNLM"/>
    </source>
</evidence>
<keyword evidence="2" id="KW-1185">Reference proteome</keyword>
<gene>
    <name evidence="1" type="ORF">GXP67_12625</name>
</gene>
<evidence type="ECO:0000313" key="1">
    <source>
        <dbReference type="EMBL" id="QHT71999.1"/>
    </source>
</evidence>
<dbReference type="GO" id="GO:0003677">
    <property type="term" value="F:DNA binding"/>
    <property type="evidence" value="ECO:0007669"/>
    <property type="project" value="InterPro"/>
</dbReference>
<reference evidence="1 2" key="1">
    <citation type="submission" date="2020-01" db="EMBL/GenBank/DDBJ databases">
        <authorList>
            <person name="Kim M.K."/>
        </authorList>
    </citation>
    <scope>NUCLEOTIDE SEQUENCE [LARGE SCALE GENOMIC DNA]</scope>
    <source>
        <strain evidence="1 2">172606-1</strain>
    </source>
</reference>
<dbReference type="Proteomes" id="UP000480178">
    <property type="component" value="Chromosome"/>
</dbReference>
<name>A0A6C0GUT8_9BACT</name>
<dbReference type="AlphaFoldDB" id="A0A6C0GUT8"/>
<organism evidence="1 2">
    <name type="scientific">Rhodocytophaga rosea</name>
    <dbReference type="NCBI Taxonomy" id="2704465"/>
    <lineage>
        <taxon>Bacteria</taxon>
        <taxon>Pseudomonadati</taxon>
        <taxon>Bacteroidota</taxon>
        <taxon>Cytophagia</taxon>
        <taxon>Cytophagales</taxon>
        <taxon>Rhodocytophagaceae</taxon>
        <taxon>Rhodocytophaga</taxon>
    </lineage>
</organism>